<dbReference type="RefSeq" id="WP_343879411.1">
    <property type="nucleotide sequence ID" value="NZ_BAAAFO010000001.1"/>
</dbReference>
<evidence type="ECO:0000313" key="1">
    <source>
        <dbReference type="EMBL" id="GAA0240512.1"/>
    </source>
</evidence>
<reference evidence="2" key="1">
    <citation type="journal article" date="2019" name="Int. J. Syst. Evol. Microbiol.">
        <title>The Global Catalogue of Microorganisms (GCM) 10K type strain sequencing project: providing services to taxonomists for standard genome sequencing and annotation.</title>
        <authorList>
            <consortium name="The Broad Institute Genomics Platform"/>
            <consortium name="The Broad Institute Genome Sequencing Center for Infectious Disease"/>
            <person name="Wu L."/>
            <person name="Ma J."/>
        </authorList>
    </citation>
    <scope>NUCLEOTIDE SEQUENCE [LARGE SCALE GENOMIC DNA]</scope>
    <source>
        <strain evidence="2">JCM 16242</strain>
    </source>
</reference>
<evidence type="ECO:0000313" key="2">
    <source>
        <dbReference type="Proteomes" id="UP001500657"/>
    </source>
</evidence>
<protein>
    <recommendedName>
        <fullName evidence="3">PilC beta-propeller domain-containing protein</fullName>
    </recommendedName>
</protein>
<keyword evidence="2" id="KW-1185">Reference proteome</keyword>
<comment type="caution">
    <text evidence="1">The sequence shown here is derived from an EMBL/GenBank/DDBJ whole genome shotgun (WGS) entry which is preliminary data.</text>
</comment>
<dbReference type="EMBL" id="BAAAFO010000001">
    <property type="protein sequence ID" value="GAA0240512.1"/>
    <property type="molecule type" value="Genomic_DNA"/>
</dbReference>
<organism evidence="1 2">
    <name type="scientific">Rhodanobacter caeni</name>
    <dbReference type="NCBI Taxonomy" id="657654"/>
    <lineage>
        <taxon>Bacteria</taxon>
        <taxon>Pseudomonadati</taxon>
        <taxon>Pseudomonadota</taxon>
        <taxon>Gammaproteobacteria</taxon>
        <taxon>Lysobacterales</taxon>
        <taxon>Rhodanobacteraceae</taxon>
        <taxon>Rhodanobacter</taxon>
    </lineage>
</organism>
<gene>
    <name evidence="1" type="ORF">GCM10009126_02670</name>
</gene>
<accession>A0ABP3DVK8</accession>
<sequence>MTKLKLLLRTLWVCLPIALISGFALVAVSAAPAVPLVTPGKISAKGMSDFEAYPSGVNALAASNPPPLIMLVMSRDEQLFNKAYPDYTDLDNDGKVDTTYLDSFEYNGYFDPAICYVYDTTNGYFKASVAVNAGGHQCGSGTNTTLWSGNFLNWVAMSRVDILRWTFYGGTRRVDTAAKTVLERAEIPNDIHAWPKVYTGSDIGKYAPFTKAMTFCNVSSGSSGSWTKPTTTTSGVGSTPLIRAAAGAWGDWASTEGTQCVVGGDSARPSSATDYTARIQVCQNLSDGTPNEAFCVVEGSALKPEGLLQKYSKSGSNAKRFGLVTGSTAQARVGGQLRRNIGKLQDNVEGKACAAGSGAGDGDEFSNVDGTFCYKSASTTPSEGIVMTLDQLQVKGWTGTNYGTTGNGCYLDASHPWGARGYAIQNNPTRCPDFGNPLASMYATALNYIKGASAPNKETGTLPTPSWVDPYGKLSDGSARNRECASCSIVLVSSGLNTFDAQNVPTVAGVSPVDLTNAIQAKEGIEGKYMLSTYYGSTGGGAPAQNSLTVAGTQYSDATICQPATIGKLSDVVGICNGAPGQQGSYLLAGLSYGAWNVDGSNPIRTTGVVDGFRVKTYGVSLSDNLPAFNIVVGNKTVSLSPSCRADPANTGGFTTCYLGNVTLTPPTDLNKKNVYGLSPTTAYPNVGSYYIMWEDSQYGSDHDMDANNVITWCVGASCNAPSTIVSGGVKICDPEIFNGSKSAALAEYDTSNKVCKANGTLNFVPTDNDIIIRNETTSFSSAGMYLGYQVGGTQSDGLTELYINSGNNAVFGCNLLADAKDCNSKPQVRRFQFGSSANVAASLQTPLWYATKYSGFEGETPTLPADSPNPSNYFFARNAGMLKDQLNTVFQQITSSSANNFGNATTPSSSNDVQGTGLSYQVQYYQERNNVKWTGSLQAFWSDNDGYQREGTTSGTQQLQPDAKYVVAGADKSEGALAGAMTGYRCSVAPAKSDEGVEFDASTNGACSVVSESNPLLPAWDAGSWLNAWYDPTAAAGSNAAKAIANLPKQRSYGNATDLAGNSQRYIFTYLTSKPNGKAATGTVVNGTQTDFVWNDASCNSTGVYTLSATSGFCGTFKSGKRTGNYGLLNELDPVMAKELVNWVRGVEYPDDYRSRTGSTPGDPAKGIASVTRTYRLGDIVDSSPMIVGTPAESYDLLYSDYSFAAFRANYRDRRQMVYVGANDGMLHAFNGGFYMPGQYDADPDKIVYPSIVRQLPADKGLKTGNSSVPLGNNWQLGQEVWAYIPQNLLPHLRWLADKNYSHVFYVDGAPVVSDVQAFGSTSDPTTAACKAGTSTTADSKGHICGWGTVMVVPFRLGGGAISVDTVGDAKNASIEQSNSAYVILDVTDPEQPPTVLGEITMGTYTTAAPAFSVHREADGKLHYLLTIGSGPVDNGGPNGSSGDKPVAAANGSKLEVRVYDLADIVAKKSAAVATLSTGPDNSFAGDMVASDFDLNNSSEAVYFGVVTNPSDPDLSKATGVFGGGLWKLDMNTAPADEDGNAATVPDTSDPGTWKLEQVIDTEQPVTIRPTLALDPTGRAMVYFGTGRSFTTNDDSGSSYQGVQQQYIYGVSDNSLLSWLSSDCKEMPATGPLFDASTIEVAADDNSISGLPEDVDALKDATTLDALAGVLTSIDKDTGCYAYSGWKMKLAAGDRSASVQQPSERIVSSQVLYNGILLTPSYIPANLAARTAAKQSECNPVPVPGTSNLYGMNYVTGTADPSLAKTFGSSGGNISRKVGLGSGKASSPVLHVGNGKVTAAFGISGGTKLQQIGALGAASNGEISWREPMDNQ</sequence>
<dbReference type="Proteomes" id="UP001500657">
    <property type="component" value="Unassembled WGS sequence"/>
</dbReference>
<name>A0ABP3DVK8_9GAMM</name>
<evidence type="ECO:0008006" key="3">
    <source>
        <dbReference type="Google" id="ProtNLM"/>
    </source>
</evidence>
<proteinExistence type="predicted"/>